<dbReference type="Pfam" id="PF01805">
    <property type="entry name" value="Surp"/>
    <property type="match status" value="2"/>
</dbReference>
<dbReference type="GO" id="GO:0003723">
    <property type="term" value="F:RNA binding"/>
    <property type="evidence" value="ECO:0007669"/>
    <property type="project" value="InterPro"/>
</dbReference>
<keyword evidence="5" id="KW-0508">mRNA splicing</keyword>
<dbReference type="STRING" id="97972.A0A2V1DVW3"/>
<dbReference type="Pfam" id="PF12230">
    <property type="entry name" value="PRP21_like_P"/>
    <property type="match status" value="1"/>
</dbReference>
<keyword evidence="7" id="KW-0175">Coiled coil</keyword>
<gene>
    <name evidence="10" type="ORF">DM02DRAFT_613012</name>
</gene>
<dbReference type="OrthoDB" id="447637at2759"/>
<dbReference type="InterPro" id="IPR000061">
    <property type="entry name" value="Surp"/>
</dbReference>
<dbReference type="InterPro" id="IPR045146">
    <property type="entry name" value="SF3A1"/>
</dbReference>
<feature type="compositionally biased region" description="Polar residues" evidence="8">
    <location>
        <begin position="485"/>
        <end position="494"/>
    </location>
</feature>
<keyword evidence="6" id="KW-0539">Nucleus</keyword>
<dbReference type="GO" id="GO:0071013">
    <property type="term" value="C:catalytic step 2 spliceosome"/>
    <property type="evidence" value="ECO:0007669"/>
    <property type="project" value="TreeGrafter"/>
</dbReference>
<feature type="domain" description="SURP motif" evidence="9">
    <location>
        <begin position="34"/>
        <end position="78"/>
    </location>
</feature>
<dbReference type="PROSITE" id="PS50128">
    <property type="entry name" value="SURP"/>
    <property type="match status" value="2"/>
</dbReference>
<feature type="region of interest" description="Disordered" evidence="8">
    <location>
        <begin position="1"/>
        <end position="24"/>
    </location>
</feature>
<reference evidence="10 11" key="1">
    <citation type="journal article" date="2018" name="Sci. Rep.">
        <title>Comparative genomics provides insights into the lifestyle and reveals functional heterogeneity of dark septate endophytic fungi.</title>
        <authorList>
            <person name="Knapp D.G."/>
            <person name="Nemeth J.B."/>
            <person name="Barry K."/>
            <person name="Hainaut M."/>
            <person name="Henrissat B."/>
            <person name="Johnson J."/>
            <person name="Kuo A."/>
            <person name="Lim J.H.P."/>
            <person name="Lipzen A."/>
            <person name="Nolan M."/>
            <person name="Ohm R.A."/>
            <person name="Tamas L."/>
            <person name="Grigoriev I.V."/>
            <person name="Spatafora J.W."/>
            <person name="Nagy L.G."/>
            <person name="Kovacs G.M."/>
        </authorList>
    </citation>
    <scope>NUCLEOTIDE SEQUENCE [LARGE SCALE GENOMIC DNA]</scope>
    <source>
        <strain evidence="10 11">DSE2036</strain>
    </source>
</reference>
<evidence type="ECO:0000256" key="4">
    <source>
        <dbReference type="ARBA" id="ARBA00022737"/>
    </source>
</evidence>
<feature type="coiled-coil region" evidence="7">
    <location>
        <begin position="178"/>
        <end position="240"/>
    </location>
</feature>
<organism evidence="10 11">
    <name type="scientific">Periconia macrospinosa</name>
    <dbReference type="NCBI Taxonomy" id="97972"/>
    <lineage>
        <taxon>Eukaryota</taxon>
        <taxon>Fungi</taxon>
        <taxon>Dikarya</taxon>
        <taxon>Ascomycota</taxon>
        <taxon>Pezizomycotina</taxon>
        <taxon>Dothideomycetes</taxon>
        <taxon>Pleosporomycetidae</taxon>
        <taxon>Pleosporales</taxon>
        <taxon>Massarineae</taxon>
        <taxon>Periconiaceae</taxon>
        <taxon>Periconia</taxon>
    </lineage>
</organism>
<proteinExistence type="predicted"/>
<dbReference type="SUPFAM" id="SSF109905">
    <property type="entry name" value="Surp module (SWAP domain)"/>
    <property type="match status" value="2"/>
</dbReference>
<keyword evidence="4" id="KW-0677">Repeat</keyword>
<keyword evidence="11" id="KW-1185">Reference proteome</keyword>
<dbReference type="GO" id="GO:0045292">
    <property type="term" value="P:mRNA cis splicing, via spliceosome"/>
    <property type="evidence" value="ECO:0007669"/>
    <property type="project" value="InterPro"/>
</dbReference>
<dbReference type="FunFam" id="1.10.10.790:FF:000001">
    <property type="entry name" value="Splicing factor 3a, subunit 1"/>
    <property type="match status" value="1"/>
</dbReference>
<name>A0A2V1DVW3_9PLEO</name>
<dbReference type="PANTHER" id="PTHR15316:SF1">
    <property type="entry name" value="SPLICING FACTOR 3A SUBUNIT 1"/>
    <property type="match status" value="1"/>
</dbReference>
<evidence type="ECO:0000256" key="2">
    <source>
        <dbReference type="ARBA" id="ARBA00022664"/>
    </source>
</evidence>
<evidence type="ECO:0000256" key="7">
    <source>
        <dbReference type="SAM" id="Coils"/>
    </source>
</evidence>
<dbReference type="InterPro" id="IPR035967">
    <property type="entry name" value="SWAP/Surp_sf"/>
</dbReference>
<feature type="compositionally biased region" description="Basic and acidic residues" evidence="8">
    <location>
        <begin position="495"/>
        <end position="508"/>
    </location>
</feature>
<evidence type="ECO:0000256" key="5">
    <source>
        <dbReference type="ARBA" id="ARBA00023187"/>
    </source>
</evidence>
<evidence type="ECO:0000256" key="6">
    <source>
        <dbReference type="ARBA" id="ARBA00023242"/>
    </source>
</evidence>
<dbReference type="GO" id="GO:0000381">
    <property type="term" value="P:regulation of alternative mRNA splicing, via spliceosome"/>
    <property type="evidence" value="ECO:0007669"/>
    <property type="project" value="TreeGrafter"/>
</dbReference>
<keyword evidence="3" id="KW-0747">Spliceosome</keyword>
<dbReference type="Proteomes" id="UP000244855">
    <property type="component" value="Unassembled WGS sequence"/>
</dbReference>
<sequence>MATPNGGQEPSGPYGLPNQPPPNVIIPPRTIHDSINKTADFVYRRSADQEIKMVERIRANPKGHMTFLLPEDPYNPYYVWLVQQYRENKINPANKEKAVGDNKPKGPPEPAPFRYSARMPNISAQDLEVLRLTALYTARVGENWLKELRNRESGNYAFEFLRPNHSFFPFFRATVEQYKILLEEQQTVEARIEELQQNIKNRFHVLDRAKGRAEYVKYVTQQKEKEEKKAENEKKEYQSIDWHDFSVIAVILFDEGDDAAELPAPTRLADLQSASLEQKAAVSLSSKRIEEAMPDDVTYYNASQPNMPPLGYPPPNMAPPVQPPFHPPPPIPMMPVQNEDAQFARERQMERDRAAQAQAAARAAPTNMRIRTDYVPRAKKANASLVTCPNCLQSIPSDEYQEHVRIELLDPRWKEQRAKAEARYSTVINPTDAANNLKRFASQRDDIYDGVTGVPISEEEAARRKKAATSYDGQPDPAKDAVRLQQMQSMNVQEQLRRIQERHGGGQS</sequence>
<keyword evidence="2" id="KW-0507">mRNA processing</keyword>
<protein>
    <recommendedName>
        <fullName evidence="9">SURP motif domain-containing protein</fullName>
    </recommendedName>
</protein>
<dbReference type="GO" id="GO:0005686">
    <property type="term" value="C:U2 snRNP"/>
    <property type="evidence" value="ECO:0007669"/>
    <property type="project" value="TreeGrafter"/>
</dbReference>
<evidence type="ECO:0000256" key="3">
    <source>
        <dbReference type="ARBA" id="ARBA00022728"/>
    </source>
</evidence>
<evidence type="ECO:0000256" key="8">
    <source>
        <dbReference type="SAM" id="MobiDB-lite"/>
    </source>
</evidence>
<evidence type="ECO:0000313" key="11">
    <source>
        <dbReference type="Proteomes" id="UP000244855"/>
    </source>
</evidence>
<evidence type="ECO:0000259" key="9">
    <source>
        <dbReference type="PROSITE" id="PS50128"/>
    </source>
</evidence>
<feature type="domain" description="SURP motif" evidence="9">
    <location>
        <begin position="129"/>
        <end position="171"/>
    </location>
</feature>
<dbReference type="SMART" id="SM00648">
    <property type="entry name" value="SWAP"/>
    <property type="match status" value="2"/>
</dbReference>
<dbReference type="EMBL" id="KZ805344">
    <property type="protein sequence ID" value="PVI02317.1"/>
    <property type="molecule type" value="Genomic_DNA"/>
</dbReference>
<feature type="region of interest" description="Disordered" evidence="8">
    <location>
        <begin position="459"/>
        <end position="508"/>
    </location>
</feature>
<dbReference type="AlphaFoldDB" id="A0A2V1DVW3"/>
<dbReference type="Gene3D" id="1.10.10.790">
    <property type="entry name" value="Surp module"/>
    <property type="match status" value="2"/>
</dbReference>
<evidence type="ECO:0000313" key="10">
    <source>
        <dbReference type="EMBL" id="PVI02317.1"/>
    </source>
</evidence>
<accession>A0A2V1DVW3</accession>
<dbReference type="GO" id="GO:0071004">
    <property type="term" value="C:U2-type prespliceosome"/>
    <property type="evidence" value="ECO:0007669"/>
    <property type="project" value="TreeGrafter"/>
</dbReference>
<dbReference type="InterPro" id="IPR022030">
    <property type="entry name" value="SF3A1_dom"/>
</dbReference>
<comment type="subcellular location">
    <subcellularLocation>
        <location evidence="1">Nucleus</location>
    </subcellularLocation>
</comment>
<evidence type="ECO:0000256" key="1">
    <source>
        <dbReference type="ARBA" id="ARBA00004123"/>
    </source>
</evidence>
<dbReference type="PANTHER" id="PTHR15316">
    <property type="entry name" value="SPLICEOSOME ASSOCIATED PROTEIN 114/SWAP SPLICING FACTOR-RELATED"/>
    <property type="match status" value="1"/>
</dbReference>